<dbReference type="AlphaFoldDB" id="A0A645BN05"/>
<comment type="caution">
    <text evidence="1">The sequence shown here is derived from an EMBL/GenBank/DDBJ whole genome shotgun (WGS) entry which is preliminary data.</text>
</comment>
<evidence type="ECO:0000313" key="1">
    <source>
        <dbReference type="EMBL" id="MPM66746.1"/>
    </source>
</evidence>
<accession>A0A645BN05</accession>
<name>A0A645BN05_9ZZZZ</name>
<reference evidence="1" key="1">
    <citation type="submission" date="2019-08" db="EMBL/GenBank/DDBJ databases">
        <authorList>
            <person name="Kucharzyk K."/>
            <person name="Murdoch R.W."/>
            <person name="Higgins S."/>
            <person name="Loffler F."/>
        </authorList>
    </citation>
    <scope>NUCLEOTIDE SEQUENCE</scope>
</reference>
<dbReference type="EMBL" id="VSSQ01021274">
    <property type="protein sequence ID" value="MPM66746.1"/>
    <property type="molecule type" value="Genomic_DNA"/>
</dbReference>
<gene>
    <name evidence="1" type="ORF">SDC9_113657</name>
</gene>
<sequence length="87" mass="9899">MRNFPLTGVWIQCIDNGWSRSVIKTLAAKDHLGFHILRVECYLGRRGLNSAFNHRSRETNASAIDEGSCFLKNFQCLVIIDINADLF</sequence>
<proteinExistence type="predicted"/>
<organism evidence="1">
    <name type="scientific">bioreactor metagenome</name>
    <dbReference type="NCBI Taxonomy" id="1076179"/>
    <lineage>
        <taxon>unclassified sequences</taxon>
        <taxon>metagenomes</taxon>
        <taxon>ecological metagenomes</taxon>
    </lineage>
</organism>
<protein>
    <submittedName>
        <fullName evidence="1">Uncharacterized protein</fullName>
    </submittedName>
</protein>